<dbReference type="Proteomes" id="UP001391051">
    <property type="component" value="Unassembled WGS sequence"/>
</dbReference>
<accession>A0ABR1Q921</accession>
<proteinExistence type="predicted"/>
<evidence type="ECO:0000313" key="1">
    <source>
        <dbReference type="EMBL" id="KAK7949038.1"/>
    </source>
</evidence>
<comment type="caution">
    <text evidence="1">The sequence shown here is derived from an EMBL/GenBank/DDBJ whole genome shotgun (WGS) entry which is preliminary data.</text>
</comment>
<keyword evidence="2" id="KW-1185">Reference proteome</keyword>
<reference evidence="1 2" key="1">
    <citation type="submission" date="2023-01" db="EMBL/GenBank/DDBJ databases">
        <title>Analysis of 21 Apiospora genomes using comparative genomics revels a genus with tremendous synthesis potential of carbohydrate active enzymes and secondary metabolites.</title>
        <authorList>
            <person name="Sorensen T."/>
        </authorList>
    </citation>
    <scope>NUCLEOTIDE SEQUENCE [LARGE SCALE GENOMIC DNA]</scope>
    <source>
        <strain evidence="1 2">CBS 24483</strain>
    </source>
</reference>
<organism evidence="1 2">
    <name type="scientific">Apiospora aurea</name>
    <dbReference type="NCBI Taxonomy" id="335848"/>
    <lineage>
        <taxon>Eukaryota</taxon>
        <taxon>Fungi</taxon>
        <taxon>Dikarya</taxon>
        <taxon>Ascomycota</taxon>
        <taxon>Pezizomycotina</taxon>
        <taxon>Sordariomycetes</taxon>
        <taxon>Xylariomycetidae</taxon>
        <taxon>Amphisphaeriales</taxon>
        <taxon>Apiosporaceae</taxon>
        <taxon>Apiospora</taxon>
    </lineage>
</organism>
<dbReference type="GeneID" id="92079208"/>
<sequence>MAEEKKFEPTHVFTHPYAKPRVLRKYLIEKAKMKPSQFRIQSPNNKVQLMILDPSQKIEQKQREEIIAEFVEAERKRKLGKGEDDEEEEK</sequence>
<gene>
    <name evidence="1" type="ORF">PG986_009924</name>
</gene>
<protein>
    <submittedName>
        <fullName evidence="1">Uncharacterized protein</fullName>
    </submittedName>
</protein>
<evidence type="ECO:0000313" key="2">
    <source>
        <dbReference type="Proteomes" id="UP001391051"/>
    </source>
</evidence>
<dbReference type="EMBL" id="JAQQWE010000006">
    <property type="protein sequence ID" value="KAK7949038.1"/>
    <property type="molecule type" value="Genomic_DNA"/>
</dbReference>
<dbReference type="RefSeq" id="XP_066698544.1">
    <property type="nucleotide sequence ID" value="XM_066846146.1"/>
</dbReference>
<name>A0ABR1Q921_9PEZI</name>